<feature type="compositionally biased region" description="Polar residues" evidence="2">
    <location>
        <begin position="1564"/>
        <end position="1573"/>
    </location>
</feature>
<keyword evidence="3" id="KW-1133">Transmembrane helix</keyword>
<feature type="compositionally biased region" description="Polar residues" evidence="2">
    <location>
        <begin position="850"/>
        <end position="860"/>
    </location>
</feature>
<name>A0AAN8XEQ3_HALRR</name>
<feature type="compositionally biased region" description="Basic and acidic residues" evidence="2">
    <location>
        <begin position="273"/>
        <end position="284"/>
    </location>
</feature>
<feature type="compositionally biased region" description="Polar residues" evidence="2">
    <location>
        <begin position="441"/>
        <end position="450"/>
    </location>
</feature>
<proteinExistence type="predicted"/>
<feature type="region of interest" description="Disordered" evidence="2">
    <location>
        <begin position="240"/>
        <end position="462"/>
    </location>
</feature>
<feature type="transmembrane region" description="Helical" evidence="3">
    <location>
        <begin position="56"/>
        <end position="75"/>
    </location>
</feature>
<feature type="compositionally biased region" description="Basic and acidic residues" evidence="2">
    <location>
        <begin position="1089"/>
        <end position="1100"/>
    </location>
</feature>
<evidence type="ECO:0000256" key="3">
    <source>
        <dbReference type="SAM" id="Phobius"/>
    </source>
</evidence>
<feature type="compositionally biased region" description="Basic and acidic residues" evidence="2">
    <location>
        <begin position="1119"/>
        <end position="1132"/>
    </location>
</feature>
<dbReference type="EMBL" id="JAXCGZ010003852">
    <property type="protein sequence ID" value="KAK7082917.1"/>
    <property type="molecule type" value="Genomic_DNA"/>
</dbReference>
<feature type="compositionally biased region" description="Basic and acidic residues" evidence="2">
    <location>
        <begin position="934"/>
        <end position="951"/>
    </location>
</feature>
<evidence type="ECO:0000256" key="2">
    <source>
        <dbReference type="SAM" id="MobiDB-lite"/>
    </source>
</evidence>
<protein>
    <submittedName>
        <fullName evidence="4">Uncharacterized protein</fullName>
    </submittedName>
</protein>
<feature type="compositionally biased region" description="Basic and acidic residues" evidence="2">
    <location>
        <begin position="1043"/>
        <end position="1056"/>
    </location>
</feature>
<evidence type="ECO:0000313" key="5">
    <source>
        <dbReference type="Proteomes" id="UP001381693"/>
    </source>
</evidence>
<feature type="region of interest" description="Disordered" evidence="2">
    <location>
        <begin position="209"/>
        <end position="228"/>
    </location>
</feature>
<feature type="compositionally biased region" description="Basic and acidic residues" evidence="2">
    <location>
        <begin position="602"/>
        <end position="611"/>
    </location>
</feature>
<feature type="region of interest" description="Disordered" evidence="2">
    <location>
        <begin position="986"/>
        <end position="1142"/>
    </location>
</feature>
<gene>
    <name evidence="4" type="ORF">SK128_011439</name>
</gene>
<feature type="compositionally biased region" description="Polar residues" evidence="2">
    <location>
        <begin position="409"/>
        <end position="428"/>
    </location>
</feature>
<feature type="region of interest" description="Disordered" evidence="2">
    <location>
        <begin position="850"/>
        <end position="880"/>
    </location>
</feature>
<dbReference type="PANTHER" id="PTHR13037:SF24">
    <property type="entry name" value="POLYCOMB PROTEIN PCL-RELATED"/>
    <property type="match status" value="1"/>
</dbReference>
<dbReference type="Proteomes" id="UP001381693">
    <property type="component" value="Unassembled WGS sequence"/>
</dbReference>
<reference evidence="4 5" key="1">
    <citation type="submission" date="2023-11" db="EMBL/GenBank/DDBJ databases">
        <title>Halocaridina rubra genome assembly.</title>
        <authorList>
            <person name="Smith C."/>
        </authorList>
    </citation>
    <scope>NUCLEOTIDE SEQUENCE [LARGE SCALE GENOMIC DNA]</scope>
    <source>
        <strain evidence="4">EP-1</strain>
        <tissue evidence="4">Whole</tissue>
    </source>
</reference>
<feature type="region of interest" description="Disordered" evidence="2">
    <location>
        <begin position="1313"/>
        <end position="1585"/>
    </location>
</feature>
<feature type="compositionally biased region" description="Acidic residues" evidence="2">
    <location>
        <begin position="1442"/>
        <end position="1453"/>
    </location>
</feature>
<keyword evidence="5" id="KW-1185">Reference proteome</keyword>
<feature type="compositionally biased region" description="Low complexity" evidence="2">
    <location>
        <begin position="212"/>
        <end position="221"/>
    </location>
</feature>
<feature type="region of interest" description="Disordered" evidence="2">
    <location>
        <begin position="109"/>
        <end position="133"/>
    </location>
</feature>
<sequence>MVGAYVNRPVWALGGAYSPPHPAGHSPSLLDVLGGEPGGPPLDGASLTVALDVVQAWVVLITVGFTIVLFIFLAFCVCAKKDDSYDEYELSQGITTVKVCHDGGENGLGSYPRINGSNTPRGSDEASEASSRCTLKRELPAIPQSAQPDPAPIECKVERTQSQHSSDLYAAVGDVNDGGNSMAKVIGGVQVLPSNAIGQGGRAAVIRDASVTSPTSPTSPSELEGSGAVAHSYAKVKKNHPYAHVKLPKKDHPYAKVVRDDSEDPETDTDNYDDPKAITKDKSPGWKSESAYEPAPPVPEKRFDIEEDSAQASAPPEGGGLMSTSMISGSSAKGPSSPRSPHLNTRSSMAGSDASPTSSYGAGMATDRPPSTEIPAAMAISGRTPANEELPYMTPPLHHQNGEAGIEMPSQQNFSGDSQDSRGYTSISVREPLAALKAQTPGASTTQPLQNAPGEGEGYYMTVSDDSADEMYACIYEGTRGVGSETYAQIEPRTTHPPPPPQMPSPSHPPSTPSPLSTRGGSQPPPAPPSVDSLRHVVHSRQASSSSAASTVMGSPGAEKRGTRSPLPPLPQGDSSLYSASSPQPPQPPHSPPRSVPPVERPTQRALEEMYAKVMKKQRPGHSRGNSSGGGESDNGSESSSRRGSVDVGGARWGSHASTPPTTPRQSVDLGAMTHSLIETRNVDASKSISRAKSYETASIWSSSSQKSQPLPKPSPDYGNFYSGGSDPGYETVKNSEPPYASVDRPEENYPGYETVKPTSDLDSEPGYETLKHREEEPGYETVSGQVKTASEPGYETVASKPPQDEDEPGYETVSHQAEVADPGYEIVKGKTTSEFGDPGYEELQTTVRHARTTSENDPNYEQLKFTSRRSSDGDSEPGYEVVKKVDTESTYEYVRDYDTQENYPQYEKIDKSEKKVIQDSAPVYASITRKRSKSPEKEVQKEKTSIEERVSSTVGLLESDLDNISPAVLPKDFKLERELELIETKNENQNVALTSAPVKSPSPPLKKSPSPPSKKSPDTSPEKAFSLLTLESPDKSTPVVEKTLEKDSKESGKDEDGSDSESPCLTKSPDSMSEMSECGVPPPSLTKALDKITPEKNLEADIPPVPEIPEEAPIQVKSPEETRDLTEKSENESILLQLNSKNPDKEVSLLVDLKDDDTTGDGKKIPDRASGEFRMEDAEMKSTALASSSQVAVDDLLQYPPSKEAEVGEQDTWVTMLPSAEQSSSVPVSSFEVSSMLATADLIKISSDKSEPASIDISEDGDCLPPPPLSDTPEMSDTYGSENRLPLSETHSLPMETVNPLYVVDNAIPSEGSAVDESTHEAESHIGLCGVLPPPPPPIDDDSVFPNDLPPPLPEAATEVNTLPEDAPPPLVPPAEVEGLDDMLNLTNMGSSSSGSTAGQLGSAHGSSEKDLESPQEMEGSQVEGAAASDLPPPPPPPAEQEAEQESDEELDNSVSSGYGLGFTAGGITVTVNPMADMEEKSESPELIPSASIVKETTPVVPPSPAVSAIISSSTGSQSSSSGSGSQDTGSGSIESVVTVDCAAPLPPPTADGVKGDPERQQSAESASSTEGQPADTHEEATEV</sequence>
<accession>A0AAN8XEQ3</accession>
<feature type="compositionally biased region" description="Acidic residues" evidence="2">
    <location>
        <begin position="261"/>
        <end position="272"/>
    </location>
</feature>
<comment type="caution">
    <text evidence="4">The sequence shown here is derived from an EMBL/GenBank/DDBJ whole genome shotgun (WGS) entry which is preliminary data.</text>
</comment>
<feature type="compositionally biased region" description="Polar residues" evidence="2">
    <location>
        <begin position="1064"/>
        <end position="1075"/>
    </location>
</feature>
<feature type="compositionally biased region" description="Pro residues" evidence="2">
    <location>
        <begin position="1001"/>
        <end position="1015"/>
    </location>
</feature>
<keyword evidence="3" id="KW-0472">Membrane</keyword>
<feature type="compositionally biased region" description="Pro residues" evidence="2">
    <location>
        <begin position="583"/>
        <end position="600"/>
    </location>
</feature>
<evidence type="ECO:0000256" key="1">
    <source>
        <dbReference type="ARBA" id="ARBA00022581"/>
    </source>
</evidence>
<keyword evidence="3" id="KW-0812">Transmembrane</keyword>
<evidence type="ECO:0000313" key="4">
    <source>
        <dbReference type="EMBL" id="KAK7082917.1"/>
    </source>
</evidence>
<feature type="region of interest" description="Disordered" evidence="2">
    <location>
        <begin position="928"/>
        <end position="964"/>
    </location>
</feature>
<feature type="region of interest" description="Disordered" evidence="2">
    <location>
        <begin position="483"/>
        <end position="820"/>
    </location>
</feature>
<organism evidence="4 5">
    <name type="scientific">Halocaridina rubra</name>
    <name type="common">Hawaiian red shrimp</name>
    <dbReference type="NCBI Taxonomy" id="373956"/>
    <lineage>
        <taxon>Eukaryota</taxon>
        <taxon>Metazoa</taxon>
        <taxon>Ecdysozoa</taxon>
        <taxon>Arthropoda</taxon>
        <taxon>Crustacea</taxon>
        <taxon>Multicrustacea</taxon>
        <taxon>Malacostraca</taxon>
        <taxon>Eumalacostraca</taxon>
        <taxon>Eucarida</taxon>
        <taxon>Decapoda</taxon>
        <taxon>Pleocyemata</taxon>
        <taxon>Caridea</taxon>
        <taxon>Atyoidea</taxon>
        <taxon>Atyidae</taxon>
        <taxon>Halocaridina</taxon>
    </lineage>
</organism>
<keyword evidence="1" id="KW-0945">Host-virus interaction</keyword>
<feature type="compositionally biased region" description="Low complexity" evidence="2">
    <location>
        <begin position="1507"/>
        <end position="1534"/>
    </location>
</feature>
<feature type="compositionally biased region" description="Polar residues" evidence="2">
    <location>
        <begin position="677"/>
        <end position="701"/>
    </location>
</feature>
<feature type="compositionally biased region" description="Polar residues" evidence="2">
    <location>
        <begin position="1386"/>
        <end position="1401"/>
    </location>
</feature>
<feature type="compositionally biased region" description="Pro residues" evidence="2">
    <location>
        <begin position="495"/>
        <end position="513"/>
    </location>
</feature>
<feature type="compositionally biased region" description="Polar residues" evidence="2">
    <location>
        <begin position="1133"/>
        <end position="1142"/>
    </location>
</feature>
<feature type="compositionally biased region" description="Polar residues" evidence="2">
    <location>
        <begin position="322"/>
        <end position="360"/>
    </location>
</feature>
<feature type="region of interest" description="Disordered" evidence="2">
    <location>
        <begin position="1248"/>
        <end position="1293"/>
    </location>
</feature>
<feature type="compositionally biased region" description="Basic and acidic residues" evidence="2">
    <location>
        <begin position="248"/>
        <end position="260"/>
    </location>
</feature>
<dbReference type="PANTHER" id="PTHR13037">
    <property type="entry name" value="FORMIN"/>
    <property type="match status" value="1"/>
</dbReference>
<feature type="compositionally biased region" description="Polar residues" evidence="2">
    <location>
        <begin position="656"/>
        <end position="666"/>
    </location>
</feature>